<organism evidence="1 2">
    <name type="scientific">Taxus chinensis</name>
    <name type="common">Chinese yew</name>
    <name type="synonym">Taxus wallichiana var. chinensis</name>
    <dbReference type="NCBI Taxonomy" id="29808"/>
    <lineage>
        <taxon>Eukaryota</taxon>
        <taxon>Viridiplantae</taxon>
        <taxon>Streptophyta</taxon>
        <taxon>Embryophyta</taxon>
        <taxon>Tracheophyta</taxon>
        <taxon>Spermatophyta</taxon>
        <taxon>Pinopsida</taxon>
        <taxon>Pinidae</taxon>
        <taxon>Conifers II</taxon>
        <taxon>Cupressales</taxon>
        <taxon>Taxaceae</taxon>
        <taxon>Taxus</taxon>
    </lineage>
</organism>
<dbReference type="AlphaFoldDB" id="A0AA38FAC9"/>
<gene>
    <name evidence="1" type="ORF">KI387_040709</name>
</gene>
<proteinExistence type="predicted"/>
<reference evidence="1 2" key="1">
    <citation type="journal article" date="2021" name="Nat. Plants">
        <title>The Taxus genome provides insights into paclitaxel biosynthesis.</title>
        <authorList>
            <person name="Xiong X."/>
            <person name="Gou J."/>
            <person name="Liao Q."/>
            <person name="Li Y."/>
            <person name="Zhou Q."/>
            <person name="Bi G."/>
            <person name="Li C."/>
            <person name="Du R."/>
            <person name="Wang X."/>
            <person name="Sun T."/>
            <person name="Guo L."/>
            <person name="Liang H."/>
            <person name="Lu P."/>
            <person name="Wu Y."/>
            <person name="Zhang Z."/>
            <person name="Ro D.K."/>
            <person name="Shang Y."/>
            <person name="Huang S."/>
            <person name="Yan J."/>
        </authorList>
    </citation>
    <scope>NUCLEOTIDE SEQUENCE [LARGE SCALE GENOMIC DNA]</scope>
    <source>
        <strain evidence="1">Ta-2019</strain>
    </source>
</reference>
<protein>
    <submittedName>
        <fullName evidence="1">Uncharacterized protein</fullName>
    </submittedName>
</protein>
<keyword evidence="2" id="KW-1185">Reference proteome</keyword>
<dbReference type="Proteomes" id="UP000824469">
    <property type="component" value="Unassembled WGS sequence"/>
</dbReference>
<comment type="caution">
    <text evidence="1">The sequence shown here is derived from an EMBL/GenBank/DDBJ whole genome shotgun (WGS) entry which is preliminary data.</text>
</comment>
<name>A0AA38FAC9_TAXCH</name>
<evidence type="ECO:0000313" key="1">
    <source>
        <dbReference type="EMBL" id="KAH9294087.1"/>
    </source>
</evidence>
<accession>A0AA38FAC9</accession>
<evidence type="ECO:0000313" key="2">
    <source>
        <dbReference type="Proteomes" id="UP000824469"/>
    </source>
</evidence>
<dbReference type="EMBL" id="JAHRHJ020000407">
    <property type="protein sequence ID" value="KAH9294087.1"/>
    <property type="molecule type" value="Genomic_DNA"/>
</dbReference>
<feature type="non-terminal residue" evidence="1">
    <location>
        <position position="1"/>
    </location>
</feature>
<sequence>EIATTITPEMMDRIEKASKKVKAVDKWIEGLSQKGRQVIEKETDRYTELTKILNEINEVIELCENEVFSWEGFFPKLEAITQLEEDLLEKEGIVPPEEKGTQYVMEDLARIRVETINQVKEKLEIEKEWVEKTIDNIDIILEQMVFDKHNMVYGNWEIDTLNQSLDKNIKEEPCSHE</sequence>
<feature type="non-terminal residue" evidence="1">
    <location>
        <position position="177"/>
    </location>
</feature>